<dbReference type="Gene3D" id="3.40.50.1820">
    <property type="entry name" value="alpha/beta hydrolase"/>
    <property type="match status" value="1"/>
</dbReference>
<dbReference type="AlphaFoldDB" id="A0A4Q7J9N3"/>
<protein>
    <submittedName>
        <fullName evidence="4">Alpha/beta fold hydrolase</fullName>
    </submittedName>
</protein>
<organism evidence="4 5">
    <name type="scientific">Amycolatopsis suaedae</name>
    <dbReference type="NCBI Taxonomy" id="2510978"/>
    <lineage>
        <taxon>Bacteria</taxon>
        <taxon>Bacillati</taxon>
        <taxon>Actinomycetota</taxon>
        <taxon>Actinomycetes</taxon>
        <taxon>Pseudonocardiales</taxon>
        <taxon>Pseudonocardiaceae</taxon>
        <taxon>Amycolatopsis</taxon>
    </lineage>
</organism>
<dbReference type="InterPro" id="IPR002410">
    <property type="entry name" value="Peptidase_S33"/>
</dbReference>
<dbReference type="InterPro" id="IPR000073">
    <property type="entry name" value="AB_hydrolase_1"/>
</dbReference>
<dbReference type="OrthoDB" id="3253328at2"/>
<comment type="caution">
    <text evidence="4">The sequence shown here is derived from an EMBL/GenBank/DDBJ whole genome shotgun (WGS) entry which is preliminary data.</text>
</comment>
<evidence type="ECO:0000259" key="3">
    <source>
        <dbReference type="Pfam" id="PF00561"/>
    </source>
</evidence>
<dbReference type="GO" id="GO:0006508">
    <property type="term" value="P:proteolysis"/>
    <property type="evidence" value="ECO:0007669"/>
    <property type="project" value="InterPro"/>
</dbReference>
<dbReference type="InterPro" id="IPR029058">
    <property type="entry name" value="AB_hydrolase_fold"/>
</dbReference>
<name>A0A4Q7J9N3_9PSEU</name>
<sequence>MPGVGSVRRPAGGAEFDLHYVRTGPAGDCPLVVLPGGPGLASILPYRRLRIEATERELDVVMIEHRGVGLSRIGCDGADLPVSALTVGEVVDDIAVVLDACGAERAVLYGSSYGSYLAQAFGARHPGRVAGMVLDSPMLTAEDDDLARTALRSLYLGVVRELVDGGLIPADESGAVVQVAHEFGGPVAARRLPRLVAGGRGRGLWTWLAGLGEAETARVVRYVMEFDLVGAIAFGELGYAPQPDGLPLDVNLSFARQAGDFPAFAGEPFDLPAELPRFGWPVAVLSGEWDIRTPRAVAERIVELAPDAVLVPLAETGHSALDTHRLAALTAARIVVAGAHHRLPGLADRLAALPRRGGARLLGPLLWARLALAAALPSR</sequence>
<reference evidence="4 5" key="1">
    <citation type="submission" date="2019-02" db="EMBL/GenBank/DDBJ databases">
        <title>Draft genome sequence of Amycolatopsis sp. 8-3EHSu isolated from roots of Suaeda maritima.</title>
        <authorList>
            <person name="Duangmal K."/>
            <person name="Chantavorakit T."/>
        </authorList>
    </citation>
    <scope>NUCLEOTIDE SEQUENCE [LARGE SCALE GENOMIC DNA]</scope>
    <source>
        <strain evidence="4 5">8-3EHSu</strain>
    </source>
</reference>
<dbReference type="GO" id="GO:0004177">
    <property type="term" value="F:aminopeptidase activity"/>
    <property type="evidence" value="ECO:0007669"/>
    <property type="project" value="UniProtKB-EC"/>
</dbReference>
<proteinExistence type="inferred from homology"/>
<dbReference type="InterPro" id="IPR050471">
    <property type="entry name" value="AB_hydrolase"/>
</dbReference>
<dbReference type="PANTHER" id="PTHR43433">
    <property type="entry name" value="HYDROLASE, ALPHA/BETA FOLD FAMILY PROTEIN"/>
    <property type="match status" value="1"/>
</dbReference>
<comment type="similarity">
    <text evidence="1">Belongs to the peptidase S33 family.</text>
</comment>
<dbReference type="Pfam" id="PF00561">
    <property type="entry name" value="Abhydrolase_1"/>
    <property type="match status" value="1"/>
</dbReference>
<dbReference type="SUPFAM" id="SSF53474">
    <property type="entry name" value="alpha/beta-Hydrolases"/>
    <property type="match status" value="1"/>
</dbReference>
<evidence type="ECO:0000313" key="5">
    <source>
        <dbReference type="Proteomes" id="UP000292003"/>
    </source>
</evidence>
<accession>A0A4Q7J9N3</accession>
<keyword evidence="2 4" id="KW-0378">Hydrolase</keyword>
<evidence type="ECO:0000313" key="4">
    <source>
        <dbReference type="EMBL" id="RZQ62854.1"/>
    </source>
</evidence>
<dbReference type="Proteomes" id="UP000292003">
    <property type="component" value="Unassembled WGS sequence"/>
</dbReference>
<evidence type="ECO:0000256" key="1">
    <source>
        <dbReference type="ARBA" id="ARBA00010088"/>
    </source>
</evidence>
<feature type="domain" description="AB hydrolase-1" evidence="3">
    <location>
        <begin position="30"/>
        <end position="144"/>
    </location>
</feature>
<dbReference type="PANTHER" id="PTHR43433:SF5">
    <property type="entry name" value="AB HYDROLASE-1 DOMAIN-CONTAINING PROTEIN"/>
    <property type="match status" value="1"/>
</dbReference>
<gene>
    <name evidence="4" type="ORF">EWH70_18165</name>
</gene>
<keyword evidence="5" id="KW-1185">Reference proteome</keyword>
<dbReference type="PRINTS" id="PR00793">
    <property type="entry name" value="PROAMNOPTASE"/>
</dbReference>
<evidence type="ECO:0000256" key="2">
    <source>
        <dbReference type="ARBA" id="ARBA00022801"/>
    </source>
</evidence>
<dbReference type="EMBL" id="SFCC01000008">
    <property type="protein sequence ID" value="RZQ62854.1"/>
    <property type="molecule type" value="Genomic_DNA"/>
</dbReference>